<dbReference type="EMBL" id="KN818268">
    <property type="protein sequence ID" value="KIL62665.1"/>
    <property type="molecule type" value="Genomic_DNA"/>
</dbReference>
<protein>
    <submittedName>
        <fullName evidence="1">Uncharacterized protein</fullName>
    </submittedName>
</protein>
<dbReference type="OrthoDB" id="10531777at2759"/>
<dbReference type="AlphaFoldDB" id="A0A0C2SHN6"/>
<reference evidence="1 2" key="1">
    <citation type="submission" date="2014-04" db="EMBL/GenBank/DDBJ databases">
        <title>Evolutionary Origins and Diversification of the Mycorrhizal Mutualists.</title>
        <authorList>
            <consortium name="DOE Joint Genome Institute"/>
            <consortium name="Mycorrhizal Genomics Consortium"/>
            <person name="Kohler A."/>
            <person name="Kuo A."/>
            <person name="Nagy L.G."/>
            <person name="Floudas D."/>
            <person name="Copeland A."/>
            <person name="Barry K.W."/>
            <person name="Cichocki N."/>
            <person name="Veneault-Fourrey C."/>
            <person name="LaButti K."/>
            <person name="Lindquist E.A."/>
            <person name="Lipzen A."/>
            <person name="Lundell T."/>
            <person name="Morin E."/>
            <person name="Murat C."/>
            <person name="Riley R."/>
            <person name="Ohm R."/>
            <person name="Sun H."/>
            <person name="Tunlid A."/>
            <person name="Henrissat B."/>
            <person name="Grigoriev I.V."/>
            <person name="Hibbett D.S."/>
            <person name="Martin F."/>
        </authorList>
    </citation>
    <scope>NUCLEOTIDE SEQUENCE [LARGE SCALE GENOMIC DNA]</scope>
    <source>
        <strain evidence="1 2">Koide BX008</strain>
    </source>
</reference>
<evidence type="ECO:0000313" key="1">
    <source>
        <dbReference type="EMBL" id="KIL62665.1"/>
    </source>
</evidence>
<accession>A0A0C2SHN6</accession>
<name>A0A0C2SHN6_AMAMK</name>
<gene>
    <name evidence="1" type="ORF">M378DRAFT_165513</name>
</gene>
<sequence>MGPRTEVLAEWQVASLVMCAFGSYAWNLVSNVDQTELALFGIHAFWEFYHARLRPGKARNVATRIYRKTDDSFRHYADRLRSMKETYCSSFSPGSDQTWKD</sequence>
<dbReference type="InParanoid" id="A0A0C2SHN6"/>
<evidence type="ECO:0000313" key="2">
    <source>
        <dbReference type="Proteomes" id="UP000054549"/>
    </source>
</evidence>
<dbReference type="Proteomes" id="UP000054549">
    <property type="component" value="Unassembled WGS sequence"/>
</dbReference>
<proteinExistence type="predicted"/>
<organism evidence="1 2">
    <name type="scientific">Amanita muscaria (strain Koide BX008)</name>
    <dbReference type="NCBI Taxonomy" id="946122"/>
    <lineage>
        <taxon>Eukaryota</taxon>
        <taxon>Fungi</taxon>
        <taxon>Dikarya</taxon>
        <taxon>Basidiomycota</taxon>
        <taxon>Agaricomycotina</taxon>
        <taxon>Agaricomycetes</taxon>
        <taxon>Agaricomycetidae</taxon>
        <taxon>Agaricales</taxon>
        <taxon>Pluteineae</taxon>
        <taxon>Amanitaceae</taxon>
        <taxon>Amanita</taxon>
    </lineage>
</organism>
<dbReference type="HOGENOM" id="CLU_2290981_0_0_1"/>
<keyword evidence="2" id="KW-1185">Reference proteome</keyword>